<organism evidence="2">
    <name type="scientific">Oryza glumipatula</name>
    <dbReference type="NCBI Taxonomy" id="40148"/>
    <lineage>
        <taxon>Eukaryota</taxon>
        <taxon>Viridiplantae</taxon>
        <taxon>Streptophyta</taxon>
        <taxon>Embryophyta</taxon>
        <taxon>Tracheophyta</taxon>
        <taxon>Spermatophyta</taxon>
        <taxon>Magnoliopsida</taxon>
        <taxon>Liliopsida</taxon>
        <taxon>Poales</taxon>
        <taxon>Poaceae</taxon>
        <taxon>BOP clade</taxon>
        <taxon>Oryzoideae</taxon>
        <taxon>Oryzeae</taxon>
        <taxon>Oryzinae</taxon>
        <taxon>Oryza</taxon>
    </lineage>
</organism>
<reference evidence="2" key="1">
    <citation type="submission" date="2013-08" db="EMBL/GenBank/DDBJ databases">
        <title>Oryza genome evolution.</title>
        <authorList>
            <person name="Wing R.A."/>
            <person name="Panaud O."/>
            <person name="Oliveira A.C."/>
        </authorList>
    </citation>
    <scope>NUCLEOTIDE SEQUENCE</scope>
</reference>
<name>A0A0D9Y2Y9_9ORYZ</name>
<reference evidence="2" key="3">
    <citation type="submission" date="2018-05" db="EMBL/GenBank/DDBJ databases">
        <title>OgluRS3 (Oryza glumaepatula Reference Sequence Version 3).</title>
        <authorList>
            <person name="Zhang J."/>
            <person name="Kudrna D."/>
            <person name="Lee S."/>
            <person name="Talag J."/>
            <person name="Welchert J."/>
            <person name="Wing R.A."/>
        </authorList>
    </citation>
    <scope>NUCLEOTIDE SEQUENCE [LARGE SCALE GENOMIC DNA]</scope>
</reference>
<dbReference type="EnsemblPlants" id="OGLUM01G02630.1">
    <property type="protein sequence ID" value="OGLUM01G02630.1"/>
    <property type="gene ID" value="OGLUM01G02630"/>
</dbReference>
<protein>
    <submittedName>
        <fullName evidence="2">Uncharacterized protein</fullName>
    </submittedName>
</protein>
<accession>A0A0D9Y2Y9</accession>
<dbReference type="Gramene" id="OGLUM01G02630.1">
    <property type="protein sequence ID" value="OGLUM01G02630.1"/>
    <property type="gene ID" value="OGLUM01G02630"/>
</dbReference>
<feature type="region of interest" description="Disordered" evidence="1">
    <location>
        <begin position="27"/>
        <end position="49"/>
    </location>
</feature>
<feature type="region of interest" description="Disordered" evidence="1">
    <location>
        <begin position="70"/>
        <end position="99"/>
    </location>
</feature>
<evidence type="ECO:0000256" key="1">
    <source>
        <dbReference type="SAM" id="MobiDB-lite"/>
    </source>
</evidence>
<evidence type="ECO:0000313" key="2">
    <source>
        <dbReference type="EnsemblPlants" id="OGLUM01G02630.1"/>
    </source>
</evidence>
<keyword evidence="3" id="KW-1185">Reference proteome</keyword>
<dbReference type="Proteomes" id="UP000026961">
    <property type="component" value="Chromosome 1"/>
</dbReference>
<dbReference type="HOGENOM" id="CLU_2531240_0_0_1"/>
<reference evidence="2" key="2">
    <citation type="submission" date="2015-04" db="UniProtKB">
        <authorList>
            <consortium name="EnsemblPlants"/>
        </authorList>
    </citation>
    <scope>IDENTIFICATION</scope>
</reference>
<sequence length="99" mass="10712">MAHQPMPCHVSLEGLCTVCSLLSGIPSPSRRRPAAVTPRRWQITPTGGRRGMETVRAQCASIRARGARFPDGPAGCRSTSSSAQHEDPIGQWQTWTSVD</sequence>
<evidence type="ECO:0000313" key="3">
    <source>
        <dbReference type="Proteomes" id="UP000026961"/>
    </source>
</evidence>
<proteinExistence type="predicted"/>
<dbReference type="AlphaFoldDB" id="A0A0D9Y2Y9"/>